<dbReference type="InterPro" id="IPR014729">
    <property type="entry name" value="Rossmann-like_a/b/a_fold"/>
</dbReference>
<evidence type="ECO:0000256" key="8">
    <source>
        <dbReference type="ARBA" id="ARBA00023027"/>
    </source>
</evidence>
<keyword evidence="3 10" id="KW-0662">Pyridine nucleotide biosynthesis</keyword>
<comment type="function">
    <text evidence="1 10">Catalyzes the reversible adenylation of nicotinate mononucleotide (NaMN) to nicotinic acid adenine dinucleotide (NaAD).</text>
</comment>
<sequence>MRKIGILGGTFDPPHIGHLLIAQEVLEQCKLDEIWFMPANIPPHKKNDEVSSVTDRIEMVTKAIEGVEQFTVSTVELERNGPSYTVDTLKELKMKLPDVEFYFIIGGDMIEQLHTWERIDELFEYVTFVGLQRPGYSQSSKYAEKLQLLTIPQVDISSSDIRERLKEGRGIRYFVPEQVRQFIEERQLYGTSASVRNR</sequence>
<dbReference type="RefSeq" id="WP_275118587.1">
    <property type="nucleotide sequence ID" value="NZ_JAOTPO010000006.1"/>
</dbReference>
<dbReference type="EC" id="2.7.7.18" evidence="10"/>
<evidence type="ECO:0000256" key="6">
    <source>
        <dbReference type="ARBA" id="ARBA00022741"/>
    </source>
</evidence>
<evidence type="ECO:0000256" key="5">
    <source>
        <dbReference type="ARBA" id="ARBA00022695"/>
    </source>
</evidence>
<protein>
    <recommendedName>
        <fullName evidence="10">Probable nicotinate-nucleotide adenylyltransferase</fullName>
        <ecNumber evidence="10">2.7.7.18</ecNumber>
    </recommendedName>
    <alternativeName>
        <fullName evidence="10">Deamido-NAD(+) diphosphorylase</fullName>
    </alternativeName>
    <alternativeName>
        <fullName evidence="10">Deamido-NAD(+) pyrophosphorylase</fullName>
    </alternativeName>
    <alternativeName>
        <fullName evidence="10">Nicotinate mononucleotide adenylyltransferase</fullName>
        <shortName evidence="10">NaMN adenylyltransferase</shortName>
    </alternativeName>
</protein>
<dbReference type="NCBIfam" id="NF000841">
    <property type="entry name" value="PRK00071.1-4"/>
    <property type="match status" value="1"/>
</dbReference>
<evidence type="ECO:0000256" key="9">
    <source>
        <dbReference type="ARBA" id="ARBA00048721"/>
    </source>
</evidence>
<keyword evidence="6 10" id="KW-0547">Nucleotide-binding</keyword>
<dbReference type="Gene3D" id="3.40.50.620">
    <property type="entry name" value="HUPs"/>
    <property type="match status" value="1"/>
</dbReference>
<evidence type="ECO:0000313" key="13">
    <source>
        <dbReference type="Proteomes" id="UP001148125"/>
    </source>
</evidence>
<evidence type="ECO:0000256" key="7">
    <source>
        <dbReference type="ARBA" id="ARBA00022840"/>
    </source>
</evidence>
<dbReference type="SUPFAM" id="SSF52374">
    <property type="entry name" value="Nucleotidylyl transferase"/>
    <property type="match status" value="1"/>
</dbReference>
<dbReference type="NCBIfam" id="TIGR00482">
    <property type="entry name" value="nicotinate (nicotinamide) nucleotide adenylyltransferase"/>
    <property type="match status" value="1"/>
</dbReference>
<accession>A0ABT5VEF4</accession>
<name>A0ABT5VEF4_9BACI</name>
<comment type="caution">
    <text evidence="12">The sequence shown here is derived from an EMBL/GenBank/DDBJ whole genome shotgun (WGS) entry which is preliminary data.</text>
</comment>
<evidence type="ECO:0000313" key="12">
    <source>
        <dbReference type="EMBL" id="MDE5413843.1"/>
    </source>
</evidence>
<evidence type="ECO:0000256" key="3">
    <source>
        <dbReference type="ARBA" id="ARBA00022642"/>
    </source>
</evidence>
<dbReference type="InterPro" id="IPR005248">
    <property type="entry name" value="NadD/NMNAT"/>
</dbReference>
<comment type="catalytic activity">
    <reaction evidence="9 10">
        <text>nicotinate beta-D-ribonucleotide + ATP + H(+) = deamido-NAD(+) + diphosphate</text>
        <dbReference type="Rhea" id="RHEA:22860"/>
        <dbReference type="ChEBI" id="CHEBI:15378"/>
        <dbReference type="ChEBI" id="CHEBI:30616"/>
        <dbReference type="ChEBI" id="CHEBI:33019"/>
        <dbReference type="ChEBI" id="CHEBI:57502"/>
        <dbReference type="ChEBI" id="CHEBI:58437"/>
        <dbReference type="EC" id="2.7.7.18"/>
    </reaction>
</comment>
<proteinExistence type="inferred from homology"/>
<keyword evidence="5 10" id="KW-0548">Nucleotidyltransferase</keyword>
<keyword evidence="4 10" id="KW-0808">Transferase</keyword>
<evidence type="ECO:0000259" key="11">
    <source>
        <dbReference type="Pfam" id="PF01467"/>
    </source>
</evidence>
<dbReference type="EMBL" id="JAOTPO010000006">
    <property type="protein sequence ID" value="MDE5413843.1"/>
    <property type="molecule type" value="Genomic_DNA"/>
</dbReference>
<gene>
    <name evidence="10" type="primary">nadD</name>
    <name evidence="12" type="ORF">N7Z68_10640</name>
</gene>
<dbReference type="NCBIfam" id="NF000840">
    <property type="entry name" value="PRK00071.1-3"/>
    <property type="match status" value="1"/>
</dbReference>
<comment type="similarity">
    <text evidence="10">Belongs to the NadD family.</text>
</comment>
<evidence type="ECO:0000256" key="10">
    <source>
        <dbReference type="HAMAP-Rule" id="MF_00244"/>
    </source>
</evidence>
<organism evidence="12 13">
    <name type="scientific">Alkalihalobacterium chitinilyticum</name>
    <dbReference type="NCBI Taxonomy" id="2980103"/>
    <lineage>
        <taxon>Bacteria</taxon>
        <taxon>Bacillati</taxon>
        <taxon>Bacillota</taxon>
        <taxon>Bacilli</taxon>
        <taxon>Bacillales</taxon>
        <taxon>Bacillaceae</taxon>
        <taxon>Alkalihalobacterium</taxon>
    </lineage>
</organism>
<keyword evidence="8 10" id="KW-0520">NAD</keyword>
<keyword evidence="13" id="KW-1185">Reference proteome</keyword>
<evidence type="ECO:0000256" key="4">
    <source>
        <dbReference type="ARBA" id="ARBA00022679"/>
    </source>
</evidence>
<dbReference type="Proteomes" id="UP001148125">
    <property type="component" value="Unassembled WGS sequence"/>
</dbReference>
<reference evidence="12" key="1">
    <citation type="submission" date="2024-05" db="EMBL/GenBank/DDBJ databases">
        <title>Alkalihalobacillus sp. strain MEB203 novel alkaliphilic bacterium from Lonar Lake, India.</title>
        <authorList>
            <person name="Joshi A."/>
            <person name="Thite S."/>
            <person name="Mengade P."/>
        </authorList>
    </citation>
    <scope>NUCLEOTIDE SEQUENCE</scope>
    <source>
        <strain evidence="12">MEB 203</strain>
    </source>
</reference>
<dbReference type="GO" id="GO:0004515">
    <property type="term" value="F:nicotinate-nucleotide adenylyltransferase activity"/>
    <property type="evidence" value="ECO:0007669"/>
    <property type="project" value="UniProtKB-EC"/>
</dbReference>
<dbReference type="PANTHER" id="PTHR39321">
    <property type="entry name" value="NICOTINATE-NUCLEOTIDE ADENYLYLTRANSFERASE-RELATED"/>
    <property type="match status" value="1"/>
</dbReference>
<evidence type="ECO:0000256" key="1">
    <source>
        <dbReference type="ARBA" id="ARBA00002324"/>
    </source>
</evidence>
<dbReference type="PANTHER" id="PTHR39321:SF3">
    <property type="entry name" value="PHOSPHOPANTETHEINE ADENYLYLTRANSFERASE"/>
    <property type="match status" value="1"/>
</dbReference>
<dbReference type="CDD" id="cd02165">
    <property type="entry name" value="NMNAT"/>
    <property type="match status" value="1"/>
</dbReference>
<evidence type="ECO:0000256" key="2">
    <source>
        <dbReference type="ARBA" id="ARBA00005019"/>
    </source>
</evidence>
<dbReference type="NCBIfam" id="TIGR00125">
    <property type="entry name" value="cyt_tran_rel"/>
    <property type="match status" value="1"/>
</dbReference>
<feature type="domain" description="Cytidyltransferase-like" evidence="11">
    <location>
        <begin position="6"/>
        <end position="164"/>
    </location>
</feature>
<keyword evidence="7 10" id="KW-0067">ATP-binding</keyword>
<dbReference type="HAMAP" id="MF_00244">
    <property type="entry name" value="NaMN_adenylyltr"/>
    <property type="match status" value="1"/>
</dbReference>
<dbReference type="Pfam" id="PF01467">
    <property type="entry name" value="CTP_transf_like"/>
    <property type="match status" value="1"/>
</dbReference>
<dbReference type="InterPro" id="IPR004821">
    <property type="entry name" value="Cyt_trans-like"/>
</dbReference>
<comment type="pathway">
    <text evidence="2 10">Cofactor biosynthesis; NAD(+) biosynthesis; deamido-NAD(+) from nicotinate D-ribonucleotide: step 1/1.</text>
</comment>